<evidence type="ECO:0000313" key="4">
    <source>
        <dbReference type="Proteomes" id="UP000009131"/>
    </source>
</evidence>
<gene>
    <name evidence="3" type="primary">Mo04177</name>
    <name evidence="3" type="ORF">E5Q_04177</name>
</gene>
<evidence type="ECO:0000313" key="3">
    <source>
        <dbReference type="EMBL" id="GAA97499.1"/>
    </source>
</evidence>
<dbReference type="RefSeq" id="XP_014570594.1">
    <property type="nucleotide sequence ID" value="XM_014715108.1"/>
</dbReference>
<comment type="caution">
    <text evidence="3">The sequence shown here is derived from an EMBL/GenBank/DDBJ whole genome shotgun (WGS) entry which is preliminary data.</text>
</comment>
<feature type="domain" description="UBL3-like ubiquitin" evidence="2">
    <location>
        <begin position="79"/>
        <end position="184"/>
    </location>
</feature>
<proteinExistence type="predicted"/>
<feature type="compositionally biased region" description="Low complexity" evidence="1">
    <location>
        <begin position="8"/>
        <end position="17"/>
    </location>
</feature>
<dbReference type="SUPFAM" id="SSF54236">
    <property type="entry name" value="Ubiquitin-like"/>
    <property type="match status" value="1"/>
</dbReference>
<dbReference type="InterPro" id="IPR029071">
    <property type="entry name" value="Ubiquitin-like_domsf"/>
</dbReference>
<dbReference type="PANTHER" id="PTHR13169:SF0">
    <property type="entry name" value="UBIQUITIN-LIKE PROTEIN 3"/>
    <property type="match status" value="1"/>
</dbReference>
<evidence type="ECO:0000256" key="1">
    <source>
        <dbReference type="SAM" id="MobiDB-lite"/>
    </source>
</evidence>
<reference evidence="3 4" key="1">
    <citation type="journal article" date="2011" name="J. Gen. Appl. Microbiol.">
        <title>Draft genome sequencing of the enigmatic basidiomycete Mixia osmundae.</title>
        <authorList>
            <person name="Nishida H."/>
            <person name="Nagatsuka Y."/>
            <person name="Sugiyama J."/>
        </authorList>
    </citation>
    <scope>NUCLEOTIDE SEQUENCE [LARGE SCALE GENOMIC DNA]</scope>
    <source>
        <strain evidence="4">CBS 9802 / IAM 14324 / JCM 22182 / KY 12970</strain>
    </source>
</reference>
<accession>G7E3T9</accession>
<protein>
    <recommendedName>
        <fullName evidence="2">UBL3-like ubiquitin domain-containing protein</fullName>
    </recommendedName>
</protein>
<dbReference type="EMBL" id="BABT02000126">
    <property type="protein sequence ID" value="GAA97499.1"/>
    <property type="molecule type" value="Genomic_DNA"/>
</dbReference>
<name>G7E3T9_MIXOS</name>
<feature type="region of interest" description="Disordered" evidence="1">
    <location>
        <begin position="1"/>
        <end position="75"/>
    </location>
</feature>
<dbReference type="HOGENOM" id="CLU_1441386_0_0_1"/>
<dbReference type="InterPro" id="IPR040015">
    <property type="entry name" value="UBL3-like"/>
</dbReference>
<dbReference type="InterPro" id="IPR039540">
    <property type="entry name" value="UBL3-like_ubiquitin_dom"/>
</dbReference>
<dbReference type="OMA" id="CCISCLI"/>
<dbReference type="PANTHER" id="PTHR13169">
    <property type="entry name" value="UBIQUITIN-LIKE PROTEIN 3 HCG-1 PROTEIN"/>
    <property type="match status" value="1"/>
</dbReference>
<dbReference type="Pfam" id="PF13881">
    <property type="entry name" value="Rad60-SLD_2"/>
    <property type="match status" value="1"/>
</dbReference>
<keyword evidence="4" id="KW-1185">Reference proteome</keyword>
<dbReference type="Proteomes" id="UP000009131">
    <property type="component" value="Unassembled WGS sequence"/>
</dbReference>
<dbReference type="Gene3D" id="3.10.20.90">
    <property type="entry name" value="Phosphatidylinositol 3-kinase Catalytic Subunit, Chain A, domain 1"/>
    <property type="match status" value="1"/>
</dbReference>
<feature type="compositionally biased region" description="Polar residues" evidence="1">
    <location>
        <begin position="54"/>
        <end position="65"/>
    </location>
</feature>
<sequence>MTTQASTVVSPPQVLLSPPSPIPGTEEASSASATQILYPRDSVGSGQADLPAGTTAQPSMTTTLAAPSPASEGDHAGDVRVSFLLVSSGKKTPEYHFDAQTKVAQVIERLYTDWPGDLAADMPPDRSTIRLIHRGRFLNAGESLRDARLAPDAVTTLHLTVASNAQKSESTHIEKPRDKGLCSSCAIS</sequence>
<dbReference type="AlphaFoldDB" id="G7E3T9"/>
<dbReference type="InParanoid" id="G7E3T9"/>
<organism evidence="3 4">
    <name type="scientific">Mixia osmundae (strain CBS 9802 / IAM 14324 / JCM 22182 / KY 12970)</name>
    <dbReference type="NCBI Taxonomy" id="764103"/>
    <lineage>
        <taxon>Eukaryota</taxon>
        <taxon>Fungi</taxon>
        <taxon>Dikarya</taxon>
        <taxon>Basidiomycota</taxon>
        <taxon>Pucciniomycotina</taxon>
        <taxon>Mixiomycetes</taxon>
        <taxon>Mixiales</taxon>
        <taxon>Mixiaceae</taxon>
        <taxon>Mixia</taxon>
    </lineage>
</organism>
<reference evidence="3 4" key="2">
    <citation type="journal article" date="2012" name="Open Biol.">
        <title>Characteristics of nucleosomes and linker DNA regions on the genome of the basidiomycete Mixia osmundae revealed by mono- and dinucleosome mapping.</title>
        <authorList>
            <person name="Nishida H."/>
            <person name="Kondo S."/>
            <person name="Matsumoto T."/>
            <person name="Suzuki Y."/>
            <person name="Yoshikawa H."/>
            <person name="Taylor T.D."/>
            <person name="Sugiyama J."/>
        </authorList>
    </citation>
    <scope>NUCLEOTIDE SEQUENCE [LARGE SCALE GENOMIC DNA]</scope>
    <source>
        <strain evidence="4">CBS 9802 / IAM 14324 / JCM 22182 / KY 12970</strain>
    </source>
</reference>
<dbReference type="OrthoDB" id="1043111at2759"/>
<evidence type="ECO:0000259" key="2">
    <source>
        <dbReference type="Pfam" id="PF13881"/>
    </source>
</evidence>